<evidence type="ECO:0000313" key="3">
    <source>
        <dbReference type="Proteomes" id="UP000315389"/>
    </source>
</evidence>
<dbReference type="AlphaFoldDB" id="A0A542ZX16"/>
<name>A0A542ZX16_RARFA</name>
<proteinExistence type="inferred from homology"/>
<dbReference type="Proteomes" id="UP000315389">
    <property type="component" value="Unassembled WGS sequence"/>
</dbReference>
<dbReference type="GO" id="GO:0016301">
    <property type="term" value="F:kinase activity"/>
    <property type="evidence" value="ECO:0007669"/>
    <property type="project" value="UniProtKB-KW"/>
</dbReference>
<dbReference type="InterPro" id="IPR000600">
    <property type="entry name" value="ROK"/>
</dbReference>
<dbReference type="EMBL" id="VFOS01000001">
    <property type="protein sequence ID" value="TQL64885.1"/>
    <property type="molecule type" value="Genomic_DNA"/>
</dbReference>
<sequence>MMRVGIDIGGTKTQAVALADSGEIAASVTLPTMRGEDAVLATTTSSVVALAATAGRELGEFSSIGIGIPGHVDRVGGRVRNAVNLGVRSLELGPALRERFGIPVEIDNDVTAAAAGAAHLMSLSGTVAFLNLGTGLAAGIVVDGVAWRGQAGAAGEIGHLPVDPHGLECPCGQRGCLETIASGAGLRRAWPAGGAHPGRGLVRAMESGDADARRAFEGLVSGAAGCVRILALSIDPQTIVIGGGLSRLGEPLRQALGATLREWSGTSPFIADLKLPERVQFLPENTPAAAVGAALVSRT</sequence>
<dbReference type="PANTHER" id="PTHR18964">
    <property type="entry name" value="ROK (REPRESSOR, ORF, KINASE) FAMILY"/>
    <property type="match status" value="1"/>
</dbReference>
<keyword evidence="2" id="KW-0418">Kinase</keyword>
<evidence type="ECO:0000313" key="2">
    <source>
        <dbReference type="EMBL" id="TQL64885.1"/>
    </source>
</evidence>
<dbReference type="SUPFAM" id="SSF53067">
    <property type="entry name" value="Actin-like ATPase domain"/>
    <property type="match status" value="1"/>
</dbReference>
<comment type="caution">
    <text evidence="2">The sequence shown here is derived from an EMBL/GenBank/DDBJ whole genome shotgun (WGS) entry which is preliminary data.</text>
</comment>
<gene>
    <name evidence="2" type="ORF">FB461_1411</name>
</gene>
<dbReference type="PANTHER" id="PTHR18964:SF149">
    <property type="entry name" value="BIFUNCTIONAL UDP-N-ACETYLGLUCOSAMINE 2-EPIMERASE_N-ACETYLMANNOSAMINE KINASE"/>
    <property type="match status" value="1"/>
</dbReference>
<dbReference type="InterPro" id="IPR043129">
    <property type="entry name" value="ATPase_NBD"/>
</dbReference>
<dbReference type="RefSeq" id="WP_342776118.1">
    <property type="nucleotide sequence ID" value="NZ_BAAASV010000002.1"/>
</dbReference>
<protein>
    <submittedName>
        <fullName evidence="2">Putative NBD/HSP70 family sugar kinase</fullName>
    </submittedName>
</protein>
<keyword evidence="2" id="KW-0808">Transferase</keyword>
<reference evidence="2 3" key="1">
    <citation type="submission" date="2019-06" db="EMBL/GenBank/DDBJ databases">
        <title>Sequencing the genomes of 1000 actinobacteria strains.</title>
        <authorList>
            <person name="Klenk H.-P."/>
        </authorList>
    </citation>
    <scope>NUCLEOTIDE SEQUENCE [LARGE SCALE GENOMIC DNA]</scope>
    <source>
        <strain evidence="2 3">DSM 4813</strain>
    </source>
</reference>
<accession>A0A542ZX16</accession>
<dbReference type="Gene3D" id="3.30.420.40">
    <property type="match status" value="2"/>
</dbReference>
<evidence type="ECO:0000256" key="1">
    <source>
        <dbReference type="ARBA" id="ARBA00006479"/>
    </source>
</evidence>
<keyword evidence="3" id="KW-1185">Reference proteome</keyword>
<comment type="similarity">
    <text evidence="1">Belongs to the ROK (NagC/XylR) family.</text>
</comment>
<dbReference type="Pfam" id="PF00480">
    <property type="entry name" value="ROK"/>
    <property type="match status" value="1"/>
</dbReference>
<organism evidence="2 3">
    <name type="scientific">Rarobacter faecitabidus</name>
    <dbReference type="NCBI Taxonomy" id="13243"/>
    <lineage>
        <taxon>Bacteria</taxon>
        <taxon>Bacillati</taxon>
        <taxon>Actinomycetota</taxon>
        <taxon>Actinomycetes</taxon>
        <taxon>Micrococcales</taxon>
        <taxon>Rarobacteraceae</taxon>
        <taxon>Rarobacter</taxon>
    </lineage>
</organism>